<feature type="transmembrane region" description="Helical" evidence="1">
    <location>
        <begin position="6"/>
        <end position="23"/>
    </location>
</feature>
<accession>A0A4Q5LL40</accession>
<sequence>MIFVNWIIGPHLIGLIFILAGLIQKRYPPKKINSLYGYRTTRSMKNQQNWDEGNSYSTRLMIKCGLILFVAGIIITFGLMLIDMTPELRTLIKAIMMVVGGVGTAIVLFVVTERHLKRTFHDTL</sequence>
<gene>
    <name evidence="2" type="ORF">EWM62_14685</name>
</gene>
<evidence type="ECO:0000256" key="1">
    <source>
        <dbReference type="SAM" id="Phobius"/>
    </source>
</evidence>
<name>A0A4Q5LL40_9SPHI</name>
<keyword evidence="1" id="KW-1133">Transmembrane helix</keyword>
<evidence type="ECO:0000313" key="3">
    <source>
        <dbReference type="Proteomes" id="UP000293331"/>
    </source>
</evidence>
<dbReference type="EMBL" id="SEWG01000005">
    <property type="protein sequence ID" value="RYU89560.1"/>
    <property type="molecule type" value="Genomic_DNA"/>
</dbReference>
<dbReference type="Proteomes" id="UP000293331">
    <property type="component" value="Unassembled WGS sequence"/>
</dbReference>
<organism evidence="2 3">
    <name type="scientific">Mucilaginibacter terrigena</name>
    <dbReference type="NCBI Taxonomy" id="2492395"/>
    <lineage>
        <taxon>Bacteria</taxon>
        <taxon>Pseudomonadati</taxon>
        <taxon>Bacteroidota</taxon>
        <taxon>Sphingobacteriia</taxon>
        <taxon>Sphingobacteriales</taxon>
        <taxon>Sphingobacteriaceae</taxon>
        <taxon>Mucilaginibacter</taxon>
    </lineage>
</organism>
<proteinExistence type="predicted"/>
<feature type="transmembrane region" description="Helical" evidence="1">
    <location>
        <begin position="94"/>
        <end position="111"/>
    </location>
</feature>
<dbReference type="AlphaFoldDB" id="A0A4Q5LL40"/>
<evidence type="ECO:0000313" key="2">
    <source>
        <dbReference type="EMBL" id="RYU89560.1"/>
    </source>
</evidence>
<feature type="transmembrane region" description="Helical" evidence="1">
    <location>
        <begin position="60"/>
        <end position="82"/>
    </location>
</feature>
<comment type="caution">
    <text evidence="2">The sequence shown here is derived from an EMBL/GenBank/DDBJ whole genome shotgun (WGS) entry which is preliminary data.</text>
</comment>
<keyword evidence="1" id="KW-0812">Transmembrane</keyword>
<keyword evidence="1" id="KW-0472">Membrane</keyword>
<keyword evidence="3" id="KW-1185">Reference proteome</keyword>
<reference evidence="2 3" key="1">
    <citation type="submission" date="2019-02" db="EMBL/GenBank/DDBJ databases">
        <title>Bacterial novel species Mucilaginibacter sp. 17JY9-4 isolated from soil.</title>
        <authorList>
            <person name="Jung H.-Y."/>
        </authorList>
    </citation>
    <scope>NUCLEOTIDE SEQUENCE [LARGE SCALE GENOMIC DNA]</scope>
    <source>
        <strain evidence="2 3">17JY9-4</strain>
    </source>
</reference>
<dbReference type="OrthoDB" id="3173919at2"/>
<dbReference type="Pfam" id="PF13630">
    <property type="entry name" value="SdpI"/>
    <property type="match status" value="1"/>
</dbReference>
<protein>
    <submittedName>
        <fullName evidence="2">SdpI family protein</fullName>
    </submittedName>
</protein>
<dbReference type="InterPro" id="IPR025962">
    <property type="entry name" value="SdpI/YhfL"/>
</dbReference>
<dbReference type="RefSeq" id="WP_129877419.1">
    <property type="nucleotide sequence ID" value="NZ_SEWG01000005.1"/>
</dbReference>